<name>A0A1T1H779_9GAMM</name>
<dbReference type="Pfam" id="PF09278">
    <property type="entry name" value="MerR-DNA-bind"/>
    <property type="match status" value="1"/>
</dbReference>
<dbReference type="GO" id="GO:0045893">
    <property type="term" value="P:positive regulation of DNA-templated transcription"/>
    <property type="evidence" value="ECO:0007669"/>
    <property type="project" value="InterPro"/>
</dbReference>
<dbReference type="PRINTS" id="PR00040">
    <property type="entry name" value="HTHMERR"/>
</dbReference>
<evidence type="ECO:0000256" key="3">
    <source>
        <dbReference type="ARBA" id="ARBA00023163"/>
    </source>
</evidence>
<dbReference type="GO" id="GO:0046872">
    <property type="term" value="F:metal ion binding"/>
    <property type="evidence" value="ECO:0007669"/>
    <property type="project" value="InterPro"/>
</dbReference>
<keyword evidence="1" id="KW-0805">Transcription regulation</keyword>
<dbReference type="AlphaFoldDB" id="A0A1T1H779"/>
<dbReference type="SUPFAM" id="SSF46955">
    <property type="entry name" value="Putative DNA-binding domain"/>
    <property type="match status" value="1"/>
</dbReference>
<keyword evidence="6" id="KW-1185">Reference proteome</keyword>
<dbReference type="RefSeq" id="WP_078189115.1">
    <property type="nucleotide sequence ID" value="NZ_JAMCOZ010000015.1"/>
</dbReference>
<dbReference type="InterPro" id="IPR009061">
    <property type="entry name" value="DNA-bd_dom_put_sf"/>
</dbReference>
<dbReference type="GO" id="GO:0003677">
    <property type="term" value="F:DNA binding"/>
    <property type="evidence" value="ECO:0007669"/>
    <property type="project" value="UniProtKB-KW"/>
</dbReference>
<organism evidence="5 6">
    <name type="scientific">Acinetobacter amyesii</name>
    <dbReference type="NCBI Taxonomy" id="2942470"/>
    <lineage>
        <taxon>Bacteria</taxon>
        <taxon>Pseudomonadati</taxon>
        <taxon>Pseudomonadota</taxon>
        <taxon>Gammaproteobacteria</taxon>
        <taxon>Moraxellales</taxon>
        <taxon>Moraxellaceae</taxon>
        <taxon>Acinetobacter</taxon>
    </lineage>
</organism>
<keyword evidence="2" id="KW-0238">DNA-binding</keyword>
<dbReference type="PROSITE" id="PS50937">
    <property type="entry name" value="HTH_MERR_2"/>
    <property type="match status" value="1"/>
</dbReference>
<dbReference type="CDD" id="cd04784">
    <property type="entry name" value="HTH_CadR-PbrR"/>
    <property type="match status" value="1"/>
</dbReference>
<dbReference type="EMBL" id="MVKX01000001">
    <property type="protein sequence ID" value="OOV85645.1"/>
    <property type="molecule type" value="Genomic_DNA"/>
</dbReference>
<dbReference type="InterPro" id="IPR047057">
    <property type="entry name" value="MerR_fam"/>
</dbReference>
<sequence>MNIQKHYLIKELSTKSGVSVDSIRFYEKKKLLKPSFRADNNYRYYDEEMYKRLVFIKRCRNLDISLTEIQTLLELEQSPTQSCHAVNELIDNHIRQVSEKIKELENFKIQLSTLRASCNETSQINDCQILKHLENGIS</sequence>
<dbReference type="Pfam" id="PF00376">
    <property type="entry name" value="MerR"/>
    <property type="match status" value="1"/>
</dbReference>
<evidence type="ECO:0000256" key="1">
    <source>
        <dbReference type="ARBA" id="ARBA00023015"/>
    </source>
</evidence>
<accession>A0A1T1H779</accession>
<dbReference type="InterPro" id="IPR000551">
    <property type="entry name" value="MerR-type_HTH_dom"/>
</dbReference>
<reference evidence="5 6" key="1">
    <citation type="submission" date="2017-02" db="EMBL/GenBank/DDBJ databases">
        <title>Acinetobacter sp. ANC 4945, whole genome shotgun sequencing project.</title>
        <authorList>
            <person name="Radolfova-Krizova L."/>
            <person name="Al Atrouni A."/>
            <person name="Nemec A."/>
        </authorList>
    </citation>
    <scope>NUCLEOTIDE SEQUENCE [LARGE SCALE GENOMIC DNA]</scope>
    <source>
        <strain evidence="5 6">ANC 4945</strain>
    </source>
</reference>
<evidence type="ECO:0000313" key="6">
    <source>
        <dbReference type="Proteomes" id="UP000191160"/>
    </source>
</evidence>
<dbReference type="PANTHER" id="PTHR30204:SF92">
    <property type="entry name" value="HTH-TYPE TRANSCRIPTIONAL REGULATOR ZNTR"/>
    <property type="match status" value="1"/>
</dbReference>
<protein>
    <submittedName>
        <fullName evidence="5">Transcriptional regulator</fullName>
    </submittedName>
</protein>
<dbReference type="InterPro" id="IPR015358">
    <property type="entry name" value="Tscrpt_reg_MerR_DNA-bd"/>
</dbReference>
<proteinExistence type="predicted"/>
<evidence type="ECO:0000313" key="5">
    <source>
        <dbReference type="EMBL" id="OOV85645.1"/>
    </source>
</evidence>
<evidence type="ECO:0000256" key="2">
    <source>
        <dbReference type="ARBA" id="ARBA00023125"/>
    </source>
</evidence>
<comment type="caution">
    <text evidence="5">The sequence shown here is derived from an EMBL/GenBank/DDBJ whole genome shotgun (WGS) entry which is preliminary data.</text>
</comment>
<dbReference type="Gene3D" id="1.10.1660.10">
    <property type="match status" value="1"/>
</dbReference>
<dbReference type="Proteomes" id="UP000191160">
    <property type="component" value="Unassembled WGS sequence"/>
</dbReference>
<keyword evidence="3" id="KW-0804">Transcription</keyword>
<dbReference type="GO" id="GO:0003700">
    <property type="term" value="F:DNA-binding transcription factor activity"/>
    <property type="evidence" value="ECO:0007669"/>
    <property type="project" value="InterPro"/>
</dbReference>
<gene>
    <name evidence="5" type="ORF">B1202_03130</name>
</gene>
<evidence type="ECO:0000259" key="4">
    <source>
        <dbReference type="PROSITE" id="PS50937"/>
    </source>
</evidence>
<dbReference type="InterPro" id="IPR011791">
    <property type="entry name" value="CadR-PbrR"/>
</dbReference>
<dbReference type="SMART" id="SM00422">
    <property type="entry name" value="HTH_MERR"/>
    <property type="match status" value="1"/>
</dbReference>
<feature type="domain" description="HTH merR-type" evidence="4">
    <location>
        <begin position="6"/>
        <end position="75"/>
    </location>
</feature>
<dbReference type="PANTHER" id="PTHR30204">
    <property type="entry name" value="REDOX-CYCLING DRUG-SENSING TRANSCRIPTIONAL ACTIVATOR SOXR"/>
    <property type="match status" value="1"/>
</dbReference>